<dbReference type="AlphaFoldDB" id="A0A8S1ZMB3"/>
<dbReference type="Pfam" id="PF03004">
    <property type="entry name" value="Transposase_24"/>
    <property type="match status" value="1"/>
</dbReference>
<dbReference type="InterPro" id="IPR029480">
    <property type="entry name" value="Transpos_assoc"/>
</dbReference>
<keyword evidence="4" id="KW-1185">Reference proteome</keyword>
<dbReference type="PANTHER" id="PTHR33144:SF48">
    <property type="entry name" value="PLANT TRANSPOSASE (PTTA_EN_SPM FAMILY)"/>
    <property type="match status" value="1"/>
</dbReference>
<reference evidence="3" key="1">
    <citation type="submission" date="2021-01" db="EMBL/GenBank/DDBJ databases">
        <authorList>
            <person name="Bezrukov I."/>
        </authorList>
    </citation>
    <scope>NUCLEOTIDE SEQUENCE</scope>
</reference>
<evidence type="ECO:0000256" key="1">
    <source>
        <dbReference type="SAM" id="MobiDB-lite"/>
    </source>
</evidence>
<proteinExistence type="predicted"/>
<accession>A0A8S1ZMB3</accession>
<organism evidence="3 4">
    <name type="scientific">Arabidopsis arenosa</name>
    <name type="common">Sand rock-cress</name>
    <name type="synonym">Cardaminopsis arenosa</name>
    <dbReference type="NCBI Taxonomy" id="38785"/>
    <lineage>
        <taxon>Eukaryota</taxon>
        <taxon>Viridiplantae</taxon>
        <taxon>Streptophyta</taxon>
        <taxon>Embryophyta</taxon>
        <taxon>Tracheophyta</taxon>
        <taxon>Spermatophyta</taxon>
        <taxon>Magnoliopsida</taxon>
        <taxon>eudicotyledons</taxon>
        <taxon>Gunneridae</taxon>
        <taxon>Pentapetalae</taxon>
        <taxon>rosids</taxon>
        <taxon>malvids</taxon>
        <taxon>Brassicales</taxon>
        <taxon>Brassicaceae</taxon>
        <taxon>Camelineae</taxon>
        <taxon>Arabidopsis</taxon>
    </lineage>
</organism>
<dbReference type="Pfam" id="PF13963">
    <property type="entry name" value="Transpos_assoc"/>
    <property type="match status" value="1"/>
</dbReference>
<dbReference type="InterPro" id="IPR004252">
    <property type="entry name" value="Probable_transposase_24"/>
</dbReference>
<sequence>MDKSWINKPRLSQDYILGVKNFMDFAFGKLKVYVLKCPCNRCCLLKLKSREDIDGDLMCYGFLSSYTNWVLHGEDICVTGNTRVPSDIASVELDSTRTLLDDLFPDISTNNDGGYEAGSSENPMDTDRPSTASGSCEKGEGFDELLADYNQELYTGCTKFTKLSFILKLYHIKCMCGISDKGISMMQKEKSAKFVKLLVGKKIFQIMEFMDSETQAPDDLPHLETNYNNPPALAPECKSFKWKIEVIDVDGNIEGKMMTSKDVWKMQNHQVIVHFDEDTGQPIGDSGGLLGSWLGQLSNDVHLLPINYTDWRLVSPHIKTRAWKVIQSKFRFDDPMMRKEYVMGALGSRCKDVKQRVWNDYKKSNLNETLQNRPDKIPEDQWSHLVHMRFTEKWKKTKIGKTPCRAEFFIETRKKQDGSFVCDEAKIRAEALTTLLSQNPQVTNNITASLDDEYSQVFGPERPGRVRCVGRGPTPSRLVKHSSAPRRQETENSELVVQLKAQVKALGDQVNGMSKFFQQILGTSTREQASAWAINFAAAFANIPNPPFVNIPNPPNPQEKDNGASG</sequence>
<evidence type="ECO:0000313" key="3">
    <source>
        <dbReference type="EMBL" id="CAE5962150.1"/>
    </source>
</evidence>
<feature type="domain" description="Transposase-associated" evidence="2">
    <location>
        <begin position="3"/>
        <end position="74"/>
    </location>
</feature>
<protein>
    <recommendedName>
        <fullName evidence="2">Transposase-associated domain-containing protein</fullName>
    </recommendedName>
</protein>
<gene>
    <name evidence="3" type="ORF">AARE701A_LOCUS3955</name>
</gene>
<evidence type="ECO:0000259" key="2">
    <source>
        <dbReference type="Pfam" id="PF13963"/>
    </source>
</evidence>
<dbReference type="Proteomes" id="UP000682877">
    <property type="component" value="Chromosome 2"/>
</dbReference>
<evidence type="ECO:0000313" key="4">
    <source>
        <dbReference type="Proteomes" id="UP000682877"/>
    </source>
</evidence>
<feature type="region of interest" description="Disordered" evidence="1">
    <location>
        <begin position="471"/>
        <end position="491"/>
    </location>
</feature>
<name>A0A8S1ZMB3_ARAAE</name>
<dbReference type="EMBL" id="LR999452">
    <property type="protein sequence ID" value="CAE5962150.1"/>
    <property type="molecule type" value="Genomic_DNA"/>
</dbReference>
<dbReference type="PANTHER" id="PTHR33144">
    <property type="entry name" value="OS10G0409366 PROTEIN-RELATED"/>
    <property type="match status" value="1"/>
</dbReference>
<feature type="compositionally biased region" description="Polar residues" evidence="1">
    <location>
        <begin position="119"/>
        <end position="134"/>
    </location>
</feature>
<feature type="region of interest" description="Disordered" evidence="1">
    <location>
        <begin position="110"/>
        <end position="136"/>
    </location>
</feature>